<comment type="caution">
    <text evidence="4">The sequence shown here is derived from an EMBL/GenBank/DDBJ whole genome shotgun (WGS) entry which is preliminary data.</text>
</comment>
<dbReference type="Pfam" id="PF04397">
    <property type="entry name" value="LytTR"/>
    <property type="match status" value="1"/>
</dbReference>
<comment type="caution">
    <text evidence="1">Lacks conserved residue(s) required for the propagation of feature annotation.</text>
</comment>
<evidence type="ECO:0000313" key="4">
    <source>
        <dbReference type="EMBL" id="RAI77652.1"/>
    </source>
</evidence>
<dbReference type="InterPro" id="IPR011006">
    <property type="entry name" value="CheY-like_superfamily"/>
</dbReference>
<dbReference type="PANTHER" id="PTHR37299:SF1">
    <property type="entry name" value="STAGE 0 SPORULATION PROTEIN A HOMOLOG"/>
    <property type="match status" value="1"/>
</dbReference>
<dbReference type="AlphaFoldDB" id="A0A327NQT0"/>
<dbReference type="SMART" id="SM00850">
    <property type="entry name" value="LytTR"/>
    <property type="match status" value="1"/>
</dbReference>
<dbReference type="InterPro" id="IPR001789">
    <property type="entry name" value="Sig_transdc_resp-reg_receiver"/>
</dbReference>
<feature type="domain" description="HTH LytTR-type" evidence="3">
    <location>
        <begin position="77"/>
        <end position="172"/>
    </location>
</feature>
<dbReference type="Gene3D" id="2.40.50.1020">
    <property type="entry name" value="LytTr DNA-binding domain"/>
    <property type="match status" value="1"/>
</dbReference>
<dbReference type="EMBL" id="QLII01000001">
    <property type="protein sequence ID" value="RAI77652.1"/>
    <property type="molecule type" value="Genomic_DNA"/>
</dbReference>
<dbReference type="InterPro" id="IPR007492">
    <property type="entry name" value="LytTR_DNA-bd_dom"/>
</dbReference>
<sequence length="193" mass="22288">MTGHRKFDYATMAFAYSALDFLTKPIDPVFLQKAVQKAQQRVKPEQYLKQIDLFMELIRSPDHKNTRLAVHLAGGIVEFITIDHILYLEADKATTTFILQDQTSLKSNRNLGQYDFLLQTHHNFFSISNSLLVNLNYIKRYDHREKAVTLTNGTVLYASRRGGQDLRHYMANQAVKPELDKNTILAFLKKLVL</sequence>
<dbReference type="InterPro" id="IPR046947">
    <property type="entry name" value="LytR-like"/>
</dbReference>
<feature type="domain" description="Response regulatory" evidence="2">
    <location>
        <begin position="1"/>
        <end position="39"/>
    </location>
</feature>
<reference evidence="4 5" key="1">
    <citation type="submission" date="2018-06" db="EMBL/GenBank/DDBJ databases">
        <title>Spirosoma sp. HMF3257 Genome sequencing and assembly.</title>
        <authorList>
            <person name="Kang H."/>
            <person name="Cha I."/>
            <person name="Kim H."/>
            <person name="Kang J."/>
            <person name="Joh K."/>
        </authorList>
    </citation>
    <scope>NUCLEOTIDE SEQUENCE [LARGE SCALE GENOMIC DNA]</scope>
    <source>
        <strain evidence="4 5">HMF3257</strain>
    </source>
</reference>
<dbReference type="SUPFAM" id="SSF52172">
    <property type="entry name" value="CheY-like"/>
    <property type="match status" value="1"/>
</dbReference>
<evidence type="ECO:0000259" key="3">
    <source>
        <dbReference type="PROSITE" id="PS50930"/>
    </source>
</evidence>
<dbReference type="Gene3D" id="3.40.50.2300">
    <property type="match status" value="1"/>
</dbReference>
<dbReference type="GO" id="GO:0000156">
    <property type="term" value="F:phosphorelay response regulator activity"/>
    <property type="evidence" value="ECO:0007669"/>
    <property type="project" value="InterPro"/>
</dbReference>
<dbReference type="OrthoDB" id="962549at2"/>
<dbReference type="PROSITE" id="PS50110">
    <property type="entry name" value="RESPONSE_REGULATORY"/>
    <property type="match status" value="1"/>
</dbReference>
<protein>
    <submittedName>
        <fullName evidence="4">Uncharacterized protein</fullName>
    </submittedName>
</protein>
<evidence type="ECO:0000256" key="1">
    <source>
        <dbReference type="PROSITE-ProRule" id="PRU00169"/>
    </source>
</evidence>
<dbReference type="Proteomes" id="UP000249016">
    <property type="component" value="Unassembled WGS sequence"/>
</dbReference>
<dbReference type="GO" id="GO:0003677">
    <property type="term" value="F:DNA binding"/>
    <property type="evidence" value="ECO:0007669"/>
    <property type="project" value="InterPro"/>
</dbReference>
<dbReference type="PROSITE" id="PS50930">
    <property type="entry name" value="HTH_LYTTR"/>
    <property type="match status" value="1"/>
</dbReference>
<evidence type="ECO:0000259" key="2">
    <source>
        <dbReference type="PROSITE" id="PS50110"/>
    </source>
</evidence>
<organism evidence="4 5">
    <name type="scientific">Spirosoma telluris</name>
    <dbReference type="NCBI Taxonomy" id="2183553"/>
    <lineage>
        <taxon>Bacteria</taxon>
        <taxon>Pseudomonadati</taxon>
        <taxon>Bacteroidota</taxon>
        <taxon>Cytophagia</taxon>
        <taxon>Cytophagales</taxon>
        <taxon>Cytophagaceae</taxon>
        <taxon>Spirosoma</taxon>
    </lineage>
</organism>
<proteinExistence type="predicted"/>
<dbReference type="PANTHER" id="PTHR37299">
    <property type="entry name" value="TRANSCRIPTIONAL REGULATOR-RELATED"/>
    <property type="match status" value="1"/>
</dbReference>
<keyword evidence="5" id="KW-1185">Reference proteome</keyword>
<accession>A0A327NQT0</accession>
<gene>
    <name evidence="4" type="ORF">HMF3257_32300</name>
</gene>
<evidence type="ECO:0000313" key="5">
    <source>
        <dbReference type="Proteomes" id="UP000249016"/>
    </source>
</evidence>
<name>A0A327NQT0_9BACT</name>